<feature type="domain" description="Calcineurin-like phosphoesterase" evidence="5">
    <location>
        <begin position="266"/>
        <end position="431"/>
    </location>
</feature>
<keyword evidence="4" id="KW-1133">Transmembrane helix</keyword>
<evidence type="ECO:0000256" key="1">
    <source>
        <dbReference type="ARBA" id="ARBA00022723"/>
    </source>
</evidence>
<keyword evidence="4" id="KW-0812">Transmembrane</keyword>
<accession>A0ABY5W280</accession>
<gene>
    <name evidence="6" type="ORF">Dfulv_07280</name>
</gene>
<feature type="region of interest" description="Disordered" evidence="3">
    <location>
        <begin position="535"/>
        <end position="560"/>
    </location>
</feature>
<dbReference type="Pfam" id="PF00149">
    <property type="entry name" value="Metallophos"/>
    <property type="match status" value="1"/>
</dbReference>
<protein>
    <submittedName>
        <fullName evidence="6">Metallophosphoesterase</fullName>
    </submittedName>
</protein>
<evidence type="ECO:0000256" key="2">
    <source>
        <dbReference type="ARBA" id="ARBA00022801"/>
    </source>
</evidence>
<feature type="transmembrane region" description="Helical" evidence="4">
    <location>
        <begin position="48"/>
        <end position="67"/>
    </location>
</feature>
<keyword evidence="1" id="KW-0479">Metal-binding</keyword>
<feature type="region of interest" description="Disordered" evidence="3">
    <location>
        <begin position="454"/>
        <end position="473"/>
    </location>
</feature>
<evidence type="ECO:0000259" key="5">
    <source>
        <dbReference type="Pfam" id="PF00149"/>
    </source>
</evidence>
<reference evidence="6" key="2">
    <citation type="submission" date="2022-09" db="EMBL/GenBank/DDBJ databases">
        <title>Biosynthetic gene clusters of Dactylosporangioum fulvum.</title>
        <authorList>
            <person name="Caradec T."/>
        </authorList>
    </citation>
    <scope>NUCLEOTIDE SEQUENCE</scope>
    <source>
        <strain evidence="6">NRRL B-16292</strain>
    </source>
</reference>
<feature type="transmembrane region" description="Helical" evidence="4">
    <location>
        <begin position="179"/>
        <end position="200"/>
    </location>
</feature>
<feature type="transmembrane region" description="Helical" evidence="4">
    <location>
        <begin position="152"/>
        <end position="172"/>
    </location>
</feature>
<keyword evidence="4" id="KW-0472">Membrane</keyword>
<dbReference type="Gene3D" id="3.60.21.10">
    <property type="match status" value="1"/>
</dbReference>
<dbReference type="RefSeq" id="WP_259861870.1">
    <property type="nucleotide sequence ID" value="NZ_BAAAST010000029.1"/>
</dbReference>
<organism evidence="6 7">
    <name type="scientific">Dactylosporangium fulvum</name>
    <dbReference type="NCBI Taxonomy" id="53359"/>
    <lineage>
        <taxon>Bacteria</taxon>
        <taxon>Bacillati</taxon>
        <taxon>Actinomycetota</taxon>
        <taxon>Actinomycetes</taxon>
        <taxon>Micromonosporales</taxon>
        <taxon>Micromonosporaceae</taxon>
        <taxon>Dactylosporangium</taxon>
    </lineage>
</organism>
<dbReference type="EMBL" id="CP073720">
    <property type="protein sequence ID" value="UWP84047.1"/>
    <property type="molecule type" value="Genomic_DNA"/>
</dbReference>
<dbReference type="InterPro" id="IPR029052">
    <property type="entry name" value="Metallo-depent_PP-like"/>
</dbReference>
<name>A0ABY5W280_9ACTN</name>
<dbReference type="InterPro" id="IPR004843">
    <property type="entry name" value="Calcineurin-like_PHP"/>
</dbReference>
<keyword evidence="2" id="KW-0378">Hydrolase</keyword>
<evidence type="ECO:0000256" key="4">
    <source>
        <dbReference type="SAM" id="Phobius"/>
    </source>
</evidence>
<dbReference type="PANTHER" id="PTHR31302:SF31">
    <property type="entry name" value="PHOSPHODIESTERASE YAEI"/>
    <property type="match status" value="1"/>
</dbReference>
<feature type="compositionally biased region" description="Low complexity" evidence="3">
    <location>
        <begin position="454"/>
        <end position="463"/>
    </location>
</feature>
<sequence>MTSPFHRRAALAARRVQRRAILMAAGRRRHPSRPAAPRFARLRRVLRGALIGVVAMIGMLIGITLGGSTTQDIGPFRAQLSLLPAWHGETSVEIPPLGSLELDSHDGPVHLRIRLESLDEARARAVVADGGGNLEQISHDAVDQLDLGVRRLALQTAGSGILGAMILVGLAFRARRETAIAGFLVIAALASTGAATAFTFKPAAIQEPTYRGLLVNAPAIIGDARKISDRYEEYRAQLQKLVLNVSKLYGTISALPVYEPNTSATKVLHISDMHLNPAAWGVVRSVADQFAVDVIVDTGDINDWGSEPEASYVNEISRLRIPYLYIRGNHDSTVTAAAVARQPNAIVLDNSITTVKGLTFAGIGDPRFTPDKSTDTTDNQQHEQVITSGELLAEKIRSGDKPVDVALVHDPVAAQPLAGVCPLVLAGHKHQRSITRLDAPAPVAVAAPSPSVSASASASASASPQPPKQPTERTLLMVEGSTGGAGLRGLESEKPLPLALSILYFDEDRRLSAYDDIQVGGTGLTEVALQRHIVPEDMKAQATPSPTAPPATSPAASPSS</sequence>
<dbReference type="Proteomes" id="UP001059617">
    <property type="component" value="Chromosome"/>
</dbReference>
<dbReference type="InterPro" id="IPR051158">
    <property type="entry name" value="Metallophosphoesterase_sf"/>
</dbReference>
<evidence type="ECO:0000256" key="3">
    <source>
        <dbReference type="SAM" id="MobiDB-lite"/>
    </source>
</evidence>
<evidence type="ECO:0000313" key="7">
    <source>
        <dbReference type="Proteomes" id="UP001059617"/>
    </source>
</evidence>
<proteinExistence type="predicted"/>
<reference evidence="6" key="1">
    <citation type="submission" date="2021-04" db="EMBL/GenBank/DDBJ databases">
        <authorList>
            <person name="Hartkoorn R.C."/>
            <person name="Beaudoing E."/>
            <person name="Hot D."/>
        </authorList>
    </citation>
    <scope>NUCLEOTIDE SEQUENCE</scope>
    <source>
        <strain evidence="6">NRRL B-16292</strain>
    </source>
</reference>
<evidence type="ECO:0000313" key="6">
    <source>
        <dbReference type="EMBL" id="UWP84047.1"/>
    </source>
</evidence>
<keyword evidence="7" id="KW-1185">Reference proteome</keyword>
<dbReference type="PANTHER" id="PTHR31302">
    <property type="entry name" value="TRANSMEMBRANE PROTEIN WITH METALLOPHOSPHOESTERASE DOMAIN-RELATED"/>
    <property type="match status" value="1"/>
</dbReference>
<dbReference type="SUPFAM" id="SSF56300">
    <property type="entry name" value="Metallo-dependent phosphatases"/>
    <property type="match status" value="1"/>
</dbReference>